<comment type="similarity">
    <text evidence="1">Belongs to the sigma-70 factor family. ECF subfamily.</text>
</comment>
<dbReference type="GO" id="GO:0016987">
    <property type="term" value="F:sigma factor activity"/>
    <property type="evidence" value="ECO:0007669"/>
    <property type="project" value="UniProtKB-KW"/>
</dbReference>
<dbReference type="Gene3D" id="1.10.10.10">
    <property type="entry name" value="Winged helix-like DNA-binding domain superfamily/Winged helix DNA-binding domain"/>
    <property type="match status" value="1"/>
</dbReference>
<dbReference type="Pfam" id="PF08281">
    <property type="entry name" value="Sigma70_r4_2"/>
    <property type="match status" value="1"/>
</dbReference>
<dbReference type="Proteomes" id="UP000010798">
    <property type="component" value="Plasmid pSINAC02"/>
</dbReference>
<dbReference type="InterPro" id="IPR007627">
    <property type="entry name" value="RNA_pol_sigma70_r2"/>
</dbReference>
<dbReference type="GO" id="GO:0000428">
    <property type="term" value="C:DNA-directed RNA polymerase complex"/>
    <property type="evidence" value="ECO:0007669"/>
    <property type="project" value="UniProtKB-KW"/>
</dbReference>
<dbReference type="KEGG" id="saci:Sinac_7645"/>
<dbReference type="PANTHER" id="PTHR43133">
    <property type="entry name" value="RNA POLYMERASE ECF-TYPE SIGMA FACTO"/>
    <property type="match status" value="1"/>
</dbReference>
<dbReference type="SUPFAM" id="SSF88946">
    <property type="entry name" value="Sigma2 domain of RNA polymerase sigma factors"/>
    <property type="match status" value="1"/>
</dbReference>
<organism evidence="7 8">
    <name type="scientific">Singulisphaera acidiphila (strain ATCC BAA-1392 / DSM 18658 / VKM B-2454 / MOB10)</name>
    <dbReference type="NCBI Taxonomy" id="886293"/>
    <lineage>
        <taxon>Bacteria</taxon>
        <taxon>Pseudomonadati</taxon>
        <taxon>Planctomycetota</taxon>
        <taxon>Planctomycetia</taxon>
        <taxon>Isosphaerales</taxon>
        <taxon>Isosphaeraceae</taxon>
        <taxon>Singulisphaera</taxon>
    </lineage>
</organism>
<gene>
    <name evidence="7" type="ordered locus">Sinac_7645</name>
</gene>
<dbReference type="InterPro" id="IPR013324">
    <property type="entry name" value="RNA_pol_sigma_r3/r4-like"/>
</dbReference>
<dbReference type="InterPro" id="IPR014284">
    <property type="entry name" value="RNA_pol_sigma-70_dom"/>
</dbReference>
<dbReference type="Gene3D" id="1.10.1740.10">
    <property type="match status" value="1"/>
</dbReference>
<sequence length="185" mass="21079">MGADSSQTDEELLRQFDVDPMAFRIVFERYHAKIISYCMRLLSNESMAVDCAQETFFAVWRSRNQFDENTGTFPRWLYGIARNQTLAYVRIASRRPEDKFSDGDGSHVPDHSPDAADYLIGYERSSLVFREIDALGVEYRVTFLLHLFGLKHEDIADIVGCNIGTVPTRVFKARARLAESLGIAN</sequence>
<dbReference type="HOGENOM" id="CLU_047691_3_0_0"/>
<evidence type="ECO:0000313" key="8">
    <source>
        <dbReference type="Proteomes" id="UP000010798"/>
    </source>
</evidence>
<keyword evidence="3" id="KW-0731">Sigma factor</keyword>
<dbReference type="InterPro" id="IPR039425">
    <property type="entry name" value="RNA_pol_sigma-70-like"/>
</dbReference>
<name>L0DRQ1_SINAD</name>
<keyword evidence="8" id="KW-1185">Reference proteome</keyword>
<dbReference type="InterPro" id="IPR036388">
    <property type="entry name" value="WH-like_DNA-bd_sf"/>
</dbReference>
<dbReference type="GO" id="GO:0003677">
    <property type="term" value="F:DNA binding"/>
    <property type="evidence" value="ECO:0007669"/>
    <property type="project" value="InterPro"/>
</dbReference>
<proteinExistence type="inferred from homology"/>
<dbReference type="SUPFAM" id="SSF88659">
    <property type="entry name" value="Sigma3 and sigma4 domains of RNA polymerase sigma factors"/>
    <property type="match status" value="1"/>
</dbReference>
<reference evidence="7 8" key="1">
    <citation type="submission" date="2012-02" db="EMBL/GenBank/DDBJ databases">
        <title>Complete sequence of plasmid 2 of Singulisphaera acidiphila DSM 18658.</title>
        <authorList>
            <consortium name="US DOE Joint Genome Institute (JGI-PGF)"/>
            <person name="Lucas S."/>
            <person name="Copeland A."/>
            <person name="Lapidus A."/>
            <person name="Glavina del Rio T."/>
            <person name="Dalin E."/>
            <person name="Tice H."/>
            <person name="Bruce D."/>
            <person name="Goodwin L."/>
            <person name="Pitluck S."/>
            <person name="Peters L."/>
            <person name="Ovchinnikova G."/>
            <person name="Chertkov O."/>
            <person name="Kyrpides N."/>
            <person name="Mavromatis K."/>
            <person name="Ivanova N."/>
            <person name="Brettin T."/>
            <person name="Detter J.C."/>
            <person name="Han C."/>
            <person name="Larimer F."/>
            <person name="Land M."/>
            <person name="Hauser L."/>
            <person name="Markowitz V."/>
            <person name="Cheng J.-F."/>
            <person name="Hugenholtz P."/>
            <person name="Woyke T."/>
            <person name="Wu D."/>
            <person name="Tindall B."/>
            <person name="Pomrenke H."/>
            <person name="Brambilla E."/>
            <person name="Klenk H.-P."/>
            <person name="Eisen J.A."/>
        </authorList>
    </citation>
    <scope>NUCLEOTIDE SEQUENCE [LARGE SCALE GENOMIC DNA]</scope>
    <source>
        <strain evidence="8">ATCC BAA-1392 / DSM 18658 / VKM B-2454 / MOB10</strain>
        <plasmid evidence="7 8">pSINAC02</plasmid>
    </source>
</reference>
<dbReference type="Pfam" id="PF04542">
    <property type="entry name" value="Sigma70_r2"/>
    <property type="match status" value="1"/>
</dbReference>
<dbReference type="AlphaFoldDB" id="L0DRQ1"/>
<evidence type="ECO:0000256" key="2">
    <source>
        <dbReference type="ARBA" id="ARBA00023015"/>
    </source>
</evidence>
<keyword evidence="4" id="KW-0804">Transcription</keyword>
<dbReference type="RefSeq" id="WP_015250735.1">
    <property type="nucleotide sequence ID" value="NC_019894.1"/>
</dbReference>
<evidence type="ECO:0000256" key="4">
    <source>
        <dbReference type="ARBA" id="ARBA00023163"/>
    </source>
</evidence>
<evidence type="ECO:0000256" key="3">
    <source>
        <dbReference type="ARBA" id="ARBA00023082"/>
    </source>
</evidence>
<keyword evidence="2" id="KW-0805">Transcription regulation</keyword>
<evidence type="ECO:0000313" key="7">
    <source>
        <dbReference type="EMBL" id="AGA31675.1"/>
    </source>
</evidence>
<evidence type="ECO:0000259" key="6">
    <source>
        <dbReference type="Pfam" id="PF08281"/>
    </source>
</evidence>
<keyword evidence="7" id="KW-0240">DNA-directed RNA polymerase</keyword>
<dbReference type="InterPro" id="IPR013325">
    <property type="entry name" value="RNA_pol_sigma_r2"/>
</dbReference>
<dbReference type="OrthoDB" id="9785675at2"/>
<feature type="domain" description="RNA polymerase sigma-70 region 2" evidence="5">
    <location>
        <begin position="27"/>
        <end position="94"/>
    </location>
</feature>
<dbReference type="PANTHER" id="PTHR43133:SF46">
    <property type="entry name" value="RNA POLYMERASE SIGMA-70 FACTOR ECF SUBFAMILY"/>
    <property type="match status" value="1"/>
</dbReference>
<evidence type="ECO:0000256" key="1">
    <source>
        <dbReference type="ARBA" id="ARBA00010641"/>
    </source>
</evidence>
<dbReference type="InterPro" id="IPR013249">
    <property type="entry name" value="RNA_pol_sigma70_r4_t2"/>
</dbReference>
<dbReference type="NCBIfam" id="TIGR02937">
    <property type="entry name" value="sigma70-ECF"/>
    <property type="match status" value="1"/>
</dbReference>
<geneLocation type="plasmid" evidence="7 8">
    <name>pSINAC02</name>
</geneLocation>
<evidence type="ECO:0000259" key="5">
    <source>
        <dbReference type="Pfam" id="PF04542"/>
    </source>
</evidence>
<keyword evidence="7" id="KW-0614">Plasmid</keyword>
<dbReference type="GO" id="GO:0006352">
    <property type="term" value="P:DNA-templated transcription initiation"/>
    <property type="evidence" value="ECO:0007669"/>
    <property type="project" value="InterPro"/>
</dbReference>
<accession>L0DRQ1</accession>
<protein>
    <submittedName>
        <fullName evidence="7">DNA-directed RNA polymerase specialized sigma subunit, sigma24</fullName>
    </submittedName>
</protein>
<feature type="domain" description="RNA polymerase sigma factor 70 region 4 type 2" evidence="6">
    <location>
        <begin position="131"/>
        <end position="177"/>
    </location>
</feature>
<dbReference type="EMBL" id="CP003366">
    <property type="protein sequence ID" value="AGA31675.1"/>
    <property type="molecule type" value="Genomic_DNA"/>
</dbReference>